<organism evidence="2 3">
    <name type="scientific">Zasmidium cellare</name>
    <name type="common">Wine cellar mold</name>
    <name type="synonym">Racodium cellare</name>
    <dbReference type="NCBI Taxonomy" id="395010"/>
    <lineage>
        <taxon>Eukaryota</taxon>
        <taxon>Fungi</taxon>
        <taxon>Dikarya</taxon>
        <taxon>Ascomycota</taxon>
        <taxon>Pezizomycotina</taxon>
        <taxon>Dothideomycetes</taxon>
        <taxon>Dothideomycetidae</taxon>
        <taxon>Mycosphaerellales</taxon>
        <taxon>Mycosphaerellaceae</taxon>
        <taxon>Zasmidium</taxon>
    </lineage>
</organism>
<dbReference type="InterPro" id="IPR029063">
    <property type="entry name" value="SAM-dependent_MTases_sf"/>
</dbReference>
<evidence type="ECO:0000313" key="3">
    <source>
        <dbReference type="Proteomes" id="UP001305779"/>
    </source>
</evidence>
<dbReference type="PANTHER" id="PTHR43591:SF24">
    <property type="entry name" value="2-METHOXY-6-POLYPRENYL-1,4-BENZOQUINOL METHYLASE, MITOCHONDRIAL"/>
    <property type="match status" value="1"/>
</dbReference>
<evidence type="ECO:0000313" key="2">
    <source>
        <dbReference type="EMBL" id="KAK4498581.1"/>
    </source>
</evidence>
<dbReference type="CDD" id="cd02440">
    <property type="entry name" value="AdoMet_MTases"/>
    <property type="match status" value="1"/>
</dbReference>
<dbReference type="Proteomes" id="UP001305779">
    <property type="component" value="Unassembled WGS sequence"/>
</dbReference>
<proteinExistence type="predicted"/>
<keyword evidence="3" id="KW-1185">Reference proteome</keyword>
<dbReference type="PANTHER" id="PTHR43591">
    <property type="entry name" value="METHYLTRANSFERASE"/>
    <property type="match status" value="1"/>
</dbReference>
<feature type="region of interest" description="Disordered" evidence="1">
    <location>
        <begin position="1"/>
        <end position="22"/>
    </location>
</feature>
<accession>A0ABR0EBE1</accession>
<dbReference type="SUPFAM" id="SSF53335">
    <property type="entry name" value="S-adenosyl-L-methionine-dependent methyltransferases"/>
    <property type="match status" value="1"/>
</dbReference>
<sequence length="291" mass="32682">MGEATDRGFHATSAPYALPNDATEHERLELQTKAIDQMLGDPITKAPLNNPKRILEVGCGTGNVARRLAGMHPNASVIGVDLSPVPSSESTPPNVAFIQGDIHELAGDNAQVPELQPGSFDYIFSRMLVFGIRDWPEHFSRLKRLLAPGGWLELQEVDLTGFYDGQENLMSSHWIWLSEQREAFTWIGLHIDCAPDLGDYLSQTEFQDVHTQKYRWMLGPWEGHPETDLMAHFSTRYTADANFTAYKKVLGSSKSESELADVEKEMKEAFSWSKDGKHLRFFVAYGQRPNA</sequence>
<dbReference type="EMBL" id="JAXOVC010000008">
    <property type="protein sequence ID" value="KAK4498581.1"/>
    <property type="molecule type" value="Genomic_DNA"/>
</dbReference>
<dbReference type="Pfam" id="PF13489">
    <property type="entry name" value="Methyltransf_23"/>
    <property type="match status" value="1"/>
</dbReference>
<evidence type="ECO:0000256" key="1">
    <source>
        <dbReference type="SAM" id="MobiDB-lite"/>
    </source>
</evidence>
<name>A0ABR0EBE1_ZASCE</name>
<gene>
    <name evidence="2" type="ORF">PRZ48_011239</name>
</gene>
<comment type="caution">
    <text evidence="2">The sequence shown here is derived from an EMBL/GenBank/DDBJ whole genome shotgun (WGS) entry which is preliminary data.</text>
</comment>
<reference evidence="2 3" key="1">
    <citation type="journal article" date="2023" name="G3 (Bethesda)">
        <title>A chromosome-level genome assembly of Zasmidium syzygii isolated from banana leaves.</title>
        <authorList>
            <person name="van Westerhoven A.C."/>
            <person name="Mehrabi R."/>
            <person name="Talebi R."/>
            <person name="Steentjes M.B.F."/>
            <person name="Corcolon B."/>
            <person name="Chong P.A."/>
            <person name="Kema G.H.J."/>
            <person name="Seidl M.F."/>
        </authorList>
    </citation>
    <scope>NUCLEOTIDE SEQUENCE [LARGE SCALE GENOMIC DNA]</scope>
    <source>
        <strain evidence="2 3">P124</strain>
    </source>
</reference>
<protein>
    <recommendedName>
        <fullName evidence="4">S-adenosyl-L-methionine-dependent methyltransferase</fullName>
    </recommendedName>
</protein>
<dbReference type="Gene3D" id="3.40.50.150">
    <property type="entry name" value="Vaccinia Virus protein VP39"/>
    <property type="match status" value="1"/>
</dbReference>
<evidence type="ECO:0008006" key="4">
    <source>
        <dbReference type="Google" id="ProtNLM"/>
    </source>
</evidence>